<feature type="region of interest" description="Disordered" evidence="3">
    <location>
        <begin position="1"/>
        <end position="22"/>
    </location>
</feature>
<dbReference type="InterPro" id="IPR027417">
    <property type="entry name" value="P-loop_NTPase"/>
</dbReference>
<evidence type="ECO:0000256" key="1">
    <source>
        <dbReference type="ARBA" id="ARBA00022741"/>
    </source>
</evidence>
<dbReference type="InterPro" id="IPR051451">
    <property type="entry name" value="PhoH2-like"/>
</dbReference>
<name>A0A8S5PCK3_9CAUD</name>
<evidence type="ECO:0000256" key="2">
    <source>
        <dbReference type="ARBA" id="ARBA00022840"/>
    </source>
</evidence>
<accession>A0A8S5PCK3</accession>
<organism evidence="5">
    <name type="scientific">Siphoviridae sp. ctmpG14</name>
    <dbReference type="NCBI Taxonomy" id="2825654"/>
    <lineage>
        <taxon>Viruses</taxon>
        <taxon>Duplodnaviria</taxon>
        <taxon>Heunggongvirae</taxon>
        <taxon>Uroviricota</taxon>
        <taxon>Caudoviricetes</taxon>
    </lineage>
</organism>
<protein>
    <submittedName>
        <fullName evidence="5">PhoH-like protein</fullName>
    </submittedName>
</protein>
<dbReference type="SUPFAM" id="SSF52540">
    <property type="entry name" value="P-loop containing nucleoside triphosphate hydrolases"/>
    <property type="match status" value="1"/>
</dbReference>
<keyword evidence="2" id="KW-0067">ATP-binding</keyword>
<evidence type="ECO:0000256" key="3">
    <source>
        <dbReference type="SAM" id="MobiDB-lite"/>
    </source>
</evidence>
<dbReference type="SMART" id="SM00382">
    <property type="entry name" value="AAA"/>
    <property type="match status" value="1"/>
</dbReference>
<evidence type="ECO:0000259" key="4">
    <source>
        <dbReference type="SMART" id="SM00382"/>
    </source>
</evidence>
<proteinExistence type="predicted"/>
<dbReference type="InterPro" id="IPR003593">
    <property type="entry name" value="AAA+_ATPase"/>
</dbReference>
<dbReference type="EMBL" id="BK015384">
    <property type="protein sequence ID" value="DAE04105.1"/>
    <property type="molecule type" value="Genomic_DNA"/>
</dbReference>
<dbReference type="PANTHER" id="PTHR30473:SF3">
    <property type="entry name" value="PROTEIN PHOH"/>
    <property type="match status" value="1"/>
</dbReference>
<dbReference type="InterPro" id="IPR003714">
    <property type="entry name" value="PhoH"/>
</dbReference>
<feature type="domain" description="AAA+ ATPase" evidence="4">
    <location>
        <begin position="37"/>
        <end position="207"/>
    </location>
</feature>
<dbReference type="GO" id="GO:0005524">
    <property type="term" value="F:ATP binding"/>
    <property type="evidence" value="ECO:0007669"/>
    <property type="project" value="UniProtKB-KW"/>
</dbReference>
<dbReference type="Gene3D" id="3.40.50.300">
    <property type="entry name" value="P-loop containing nucleotide triphosphate hydrolases"/>
    <property type="match status" value="1"/>
</dbReference>
<dbReference type="PANTHER" id="PTHR30473">
    <property type="entry name" value="PROTEIN PHOH"/>
    <property type="match status" value="1"/>
</dbReference>
<reference evidence="5" key="1">
    <citation type="journal article" date="2021" name="Proc. Natl. Acad. Sci. U.S.A.">
        <title>A Catalog of Tens of Thousands of Viruses from Human Metagenomes Reveals Hidden Associations with Chronic Diseases.</title>
        <authorList>
            <person name="Tisza M.J."/>
            <person name="Buck C.B."/>
        </authorList>
    </citation>
    <scope>NUCLEOTIDE SEQUENCE</scope>
    <source>
        <strain evidence="5">CtmpG14</strain>
    </source>
</reference>
<keyword evidence="1" id="KW-0547">Nucleotide-binding</keyword>
<evidence type="ECO:0000313" key="5">
    <source>
        <dbReference type="EMBL" id="DAE04105.1"/>
    </source>
</evidence>
<sequence length="305" mass="34546">MTRRKEQPSIEDLGRPDVKPIEGKTETQKRYINAIKNFKLIFATGSAGTGKTWLATALAAQALLNDRTEGIILTRPAVEAGESLGFLPGEIEEKFEPYLQPFKQVLYERLGKGKAEYMIKAGKIKAIPLAYLRGLTFKNCFVILDEAQNTSPTQMKMFLTRIGENCTVVVNGDTSQQDIRGESGLTDAIERLSYIPSVKIIEFKKEDIVRSGLVQEIVEAYEQPKKDNRPLKEYKRFYERKEYPATPYIPNISPNPYDPPLGGWTCEAIAKETIKKEVKTAEDRLNDSESPFSRFFQNHIKNLSL</sequence>
<dbReference type="Pfam" id="PF02562">
    <property type="entry name" value="PhoH"/>
    <property type="match status" value="1"/>
</dbReference>